<feature type="compositionally biased region" description="Polar residues" evidence="2">
    <location>
        <begin position="144"/>
        <end position="156"/>
    </location>
</feature>
<feature type="region of interest" description="Disordered" evidence="2">
    <location>
        <begin position="1167"/>
        <end position="1192"/>
    </location>
</feature>
<feature type="region of interest" description="Disordered" evidence="2">
    <location>
        <begin position="1472"/>
        <end position="1497"/>
    </location>
</feature>
<feature type="compositionally biased region" description="Low complexity" evidence="2">
    <location>
        <begin position="984"/>
        <end position="996"/>
    </location>
</feature>
<feature type="compositionally biased region" description="Polar residues" evidence="2">
    <location>
        <begin position="1581"/>
        <end position="1605"/>
    </location>
</feature>
<feature type="compositionally biased region" description="Basic and acidic residues" evidence="2">
    <location>
        <begin position="964"/>
        <end position="976"/>
    </location>
</feature>
<keyword evidence="5" id="KW-1185">Reference proteome</keyword>
<feature type="compositionally biased region" description="Polar residues" evidence="2">
    <location>
        <begin position="321"/>
        <end position="334"/>
    </location>
</feature>
<dbReference type="OrthoDB" id="5569911at2759"/>
<feature type="compositionally biased region" description="Low complexity" evidence="2">
    <location>
        <begin position="586"/>
        <end position="607"/>
    </location>
</feature>
<feature type="compositionally biased region" description="Polar residues" evidence="2">
    <location>
        <begin position="341"/>
        <end position="351"/>
    </location>
</feature>
<feature type="compositionally biased region" description="Polar residues" evidence="2">
    <location>
        <begin position="644"/>
        <end position="659"/>
    </location>
</feature>
<feature type="region of interest" description="Disordered" evidence="2">
    <location>
        <begin position="1306"/>
        <end position="1361"/>
    </location>
</feature>
<evidence type="ECO:0000256" key="2">
    <source>
        <dbReference type="SAM" id="MobiDB-lite"/>
    </source>
</evidence>
<feature type="compositionally biased region" description="Polar residues" evidence="2">
    <location>
        <begin position="1012"/>
        <end position="1043"/>
    </location>
</feature>
<feature type="coiled-coil region" evidence="1">
    <location>
        <begin position="855"/>
        <end position="882"/>
    </location>
</feature>
<feature type="compositionally biased region" description="Low complexity" evidence="2">
    <location>
        <begin position="71"/>
        <end position="93"/>
    </location>
</feature>
<feature type="coiled-coil region" evidence="1">
    <location>
        <begin position="1122"/>
        <end position="1153"/>
    </location>
</feature>
<feature type="compositionally biased region" description="Low complexity" evidence="2">
    <location>
        <begin position="363"/>
        <end position="384"/>
    </location>
</feature>
<gene>
    <name evidence="4" type="ORF">K457DRAFT_151602</name>
</gene>
<feature type="compositionally biased region" description="Polar residues" evidence="2">
    <location>
        <begin position="944"/>
        <end position="953"/>
    </location>
</feature>
<dbReference type="Pfam" id="PF15456">
    <property type="entry name" value="Uds1"/>
    <property type="match status" value="1"/>
</dbReference>
<feature type="compositionally biased region" description="Polar residues" evidence="2">
    <location>
        <begin position="1"/>
        <end position="11"/>
    </location>
</feature>
<feature type="compositionally biased region" description="Low complexity" evidence="2">
    <location>
        <begin position="532"/>
        <end position="552"/>
    </location>
</feature>
<proteinExistence type="predicted"/>
<evidence type="ECO:0000313" key="4">
    <source>
        <dbReference type="EMBL" id="OAQ35629.1"/>
    </source>
</evidence>
<feature type="compositionally biased region" description="Polar residues" evidence="2">
    <location>
        <begin position="228"/>
        <end position="243"/>
    </location>
</feature>
<keyword evidence="1" id="KW-0175">Coiled coil</keyword>
<feature type="compositionally biased region" description="Low complexity" evidence="2">
    <location>
        <begin position="1606"/>
        <end position="1625"/>
    </location>
</feature>
<organism evidence="4 5">
    <name type="scientific">Linnemannia elongata AG-77</name>
    <dbReference type="NCBI Taxonomy" id="1314771"/>
    <lineage>
        <taxon>Eukaryota</taxon>
        <taxon>Fungi</taxon>
        <taxon>Fungi incertae sedis</taxon>
        <taxon>Mucoromycota</taxon>
        <taxon>Mortierellomycotina</taxon>
        <taxon>Mortierellomycetes</taxon>
        <taxon>Mortierellales</taxon>
        <taxon>Mortierellaceae</taxon>
        <taxon>Linnemannia</taxon>
    </lineage>
</organism>
<feature type="compositionally biased region" description="Polar residues" evidence="2">
    <location>
        <begin position="451"/>
        <end position="473"/>
    </location>
</feature>
<feature type="compositionally biased region" description="Low complexity" evidence="2">
    <location>
        <begin position="396"/>
        <end position="416"/>
    </location>
</feature>
<feature type="compositionally biased region" description="Basic and acidic residues" evidence="2">
    <location>
        <begin position="22"/>
        <end position="32"/>
    </location>
</feature>
<feature type="region of interest" description="Disordered" evidence="2">
    <location>
        <begin position="1"/>
        <end position="662"/>
    </location>
</feature>
<sequence length="1696" mass="185802">MTSRYITQYSIQIPIRGNKGGPEVDKETEEKWPPPPPPVSLGLSSPSDLADDPPRRPSPAEFLKTAKERLQQQQQQQHPPLSSSSSSMLHTPSNVNKSPTPLSTKRESAPPAFRTPSASSTLSTSDNGFNNSAQTPKHRPRSGSHAQTPLYSQSSMLRPLPALPTTSSRRASAPLIPDDSIKVPVDDDGSLLSPHILNSSRLHPNGYAPQSPQFRPQGMSTGPPHHYTTPNQGNGTSSGTNQGRHVLEHQSSMSSNGSGSSKSRPSMSSLRQTSDLRGDSALDSGQTQEQVYRQGQEYGGSFGEGYHLPPFQHHQQQHPQNSSASFTKDANNKNGAADEQAIQQQHLSNLLQDEAKKKPHRTASPLASPAVSSSATPSSMISLPHLSPRLPIPDVSSSASPPASSSSYSPTDSTTSRKILKPTPTTTPHLSSQPLPNSNGLQPYYPPPPASSTNTRSNYHTESAASIVRPSTHSTERMPVSPATTLMASRSRRHSSSGGMLSIQTQHLDSFRKGPNTAEVGGVPSGRKNLRNSPASLSPSNQPSSSASSSQLVPRQSPNHLGIPSSSPHLKPGQGSSSQAHSQYANHLPQQQYQHHHPSSAPSSQHQHQQRHPNHQHQHQLQQQHSSQRSHYHQQHQHSPPSQTSTVRSSNSPRANSPLGSGVLDAFQDRTAMTLMQQYLTSPDDPESEADIQMQIMISQAAVDSKGFEVLIPQSVESIKRHHATLSSRIAALTARLSLESKIREAAQSLLKLHADNKKLARQASDHLEAANRKVDQVATELWKLTQLAADLQRTLLQHTSGVLALGVVRLEDQGRRERDMHALQLQEARVGKDVEEQLTIMSLESDTLEAQSLLEDKDRTIERLMKQLDHQRDLYVRLDEQQQKVMALSRSQQKDLDLLDKTRNDAKTVAELEVFLSKVAGRLQGILQTQQQQQQQYRHQKQVSTTSATGRTSKLDVIGNNSEDQHREDDERDRSAQTWPSDSTLLSKRSSRTTTAQESSVKDGPRREDSMSSSTRDGNSNLGTTVVSERTANSSQESTLANDKTEDTESAPQHVSQERILSTLDALDHFMTESQQKSQILEGELSLLRRQTVVMSESRNNSIKIKNFSSVRGQAAEETIRSALEKSLKDALLEKEIARQELENERQRWQDDQNHRISALEESLVAVEDSEKSSATGRTSSDRANADGASAAAQEEIIRTLRQQLHEAIDEIDTLSQQQQSSLKSMRQLFDLIPDSRRKSHLQLFSAHQQQQRNSSGSTGGSGSGRASPAGSISSVSSGNAAIGFSMETLIVRVKELVARSQQLEQDSFESKHPRSNQSTTRSRQSSHQGSALLPPKQADAVDNQEQQQQQQQQEDSTWVSNSELERLQANAGMIQLLEKEIELLKQHTDMLLDENARLAEIAAASATAVSHPPSRSSADLRAMIRPPSKEDALDELHEIIRVKDTLLRERDQLVEQQEKALLKVRSELAQATDQSRAETPHAHATFGGNPGSPPPPLSSFDVVALEEFRVQCDKLEEQNGEMRMIIAALEAAYGGPGSGAQLLKALQSTNTPTSPNSTTSWLSSRLGAAGSLSFGSLSQKVSPEPSASSSAINTPIPSSVDAFSNNNNNNNNNQSSQHQQQQNGAGTLSGGSNAAITSATAALRKEFRRVMTELREEKEKAVRKEVEERRRLERTVRQLRRELQAIQNSEISAA</sequence>
<feature type="compositionally biased region" description="Polar residues" evidence="2">
    <location>
        <begin position="94"/>
        <end position="103"/>
    </location>
</feature>
<evidence type="ECO:0000259" key="3">
    <source>
        <dbReference type="Pfam" id="PF15456"/>
    </source>
</evidence>
<dbReference type="SUPFAM" id="SSF46585">
    <property type="entry name" value="HR1 repeat"/>
    <property type="match status" value="1"/>
</dbReference>
<feature type="compositionally biased region" description="Low complexity" evidence="2">
    <location>
        <begin position="1266"/>
        <end position="1278"/>
    </location>
</feature>
<feature type="coiled-coil region" evidence="1">
    <location>
        <begin position="1646"/>
        <end position="1691"/>
    </location>
</feature>
<feature type="compositionally biased region" description="Polar residues" evidence="2">
    <location>
        <begin position="498"/>
        <end position="508"/>
    </location>
</feature>
<feature type="compositionally biased region" description="Polar residues" evidence="2">
    <location>
        <begin position="553"/>
        <end position="585"/>
    </location>
</feature>
<protein>
    <recommendedName>
        <fullName evidence="3">Up-regulated during septation protein 1 domain-containing protein</fullName>
    </recommendedName>
</protein>
<feature type="region of interest" description="Disordered" evidence="2">
    <location>
        <begin position="1577"/>
        <end position="1634"/>
    </location>
</feature>
<reference evidence="4 5" key="1">
    <citation type="submission" date="2016-05" db="EMBL/GenBank/DDBJ databases">
        <title>Genome sequencing reveals origins of a unique bacterial endosymbiosis in the earliest lineages of terrestrial Fungi.</title>
        <authorList>
            <consortium name="DOE Joint Genome Institute"/>
            <person name="Uehling J."/>
            <person name="Gryganskyi A."/>
            <person name="Hameed K."/>
            <person name="Tschaplinski T."/>
            <person name="Misztal P."/>
            <person name="Wu S."/>
            <person name="Desiro A."/>
            <person name="Vande Pol N."/>
            <person name="Du Z.-Y."/>
            <person name="Zienkiewicz A."/>
            <person name="Zienkiewicz K."/>
            <person name="Morin E."/>
            <person name="Tisserant E."/>
            <person name="Splivallo R."/>
            <person name="Hainaut M."/>
            <person name="Henrissat B."/>
            <person name="Ohm R."/>
            <person name="Kuo A."/>
            <person name="Yan J."/>
            <person name="Lipzen A."/>
            <person name="Nolan M."/>
            <person name="Labutti K."/>
            <person name="Barry K."/>
            <person name="Goldstein A."/>
            <person name="Labbe J."/>
            <person name="Schadt C."/>
            <person name="Tuskan G."/>
            <person name="Grigoriev I."/>
            <person name="Martin F."/>
            <person name="Vilgalys R."/>
            <person name="Bonito G."/>
        </authorList>
    </citation>
    <scope>NUCLEOTIDE SEQUENCE [LARGE SCALE GENOMIC DNA]</scope>
    <source>
        <strain evidence="4 5">AG-77</strain>
    </source>
</reference>
<feature type="domain" description="Up-regulated during septation protein 1" evidence="3">
    <location>
        <begin position="694"/>
        <end position="806"/>
    </location>
</feature>
<feature type="compositionally biased region" description="Low complexity" evidence="2">
    <location>
        <begin position="1346"/>
        <end position="1356"/>
    </location>
</feature>
<feature type="compositionally biased region" description="Polar residues" evidence="2">
    <location>
        <begin position="283"/>
        <end position="293"/>
    </location>
</feature>
<feature type="coiled-coil region" evidence="1">
    <location>
        <begin position="1192"/>
        <end position="1219"/>
    </location>
</feature>
<feature type="compositionally biased region" description="Polar residues" evidence="2">
    <location>
        <begin position="196"/>
        <end position="220"/>
    </location>
</feature>
<dbReference type="InterPro" id="IPR029191">
    <property type="entry name" value="Uds1"/>
</dbReference>
<feature type="compositionally biased region" description="Polar residues" evidence="2">
    <location>
        <begin position="116"/>
        <end position="135"/>
    </location>
</feature>
<feature type="region of interest" description="Disordered" evidence="2">
    <location>
        <begin position="938"/>
        <end position="1057"/>
    </location>
</feature>
<feature type="compositionally biased region" description="Low complexity" evidence="2">
    <location>
        <begin position="309"/>
        <end position="320"/>
    </location>
</feature>
<dbReference type="InterPro" id="IPR036274">
    <property type="entry name" value="HR1_rpt_sf"/>
</dbReference>
<feature type="coiled-coil region" evidence="1">
    <location>
        <begin position="1507"/>
        <end position="1534"/>
    </location>
</feature>
<dbReference type="EMBL" id="KV442014">
    <property type="protein sequence ID" value="OAQ35629.1"/>
    <property type="molecule type" value="Genomic_DNA"/>
</dbReference>
<dbReference type="STRING" id="1314771.A0A197KGZ4"/>
<feature type="region of interest" description="Disordered" evidence="2">
    <location>
        <begin position="1245"/>
        <end position="1278"/>
    </location>
</feature>
<feature type="compositionally biased region" description="Basic and acidic residues" evidence="2">
    <location>
        <begin position="1001"/>
        <end position="1011"/>
    </location>
</feature>
<feature type="compositionally biased region" description="Low complexity" evidence="2">
    <location>
        <begin position="1317"/>
        <end position="1332"/>
    </location>
</feature>
<accession>A0A197KGZ4</accession>
<dbReference type="Proteomes" id="UP000078512">
    <property type="component" value="Unassembled WGS sequence"/>
</dbReference>
<feature type="compositionally biased region" description="Low complexity" evidence="2">
    <location>
        <begin position="251"/>
        <end position="269"/>
    </location>
</feature>
<evidence type="ECO:0000256" key="1">
    <source>
        <dbReference type="SAM" id="Coils"/>
    </source>
</evidence>
<dbReference type="Gene3D" id="1.10.287.160">
    <property type="entry name" value="HR1 repeat"/>
    <property type="match status" value="1"/>
</dbReference>
<evidence type="ECO:0000313" key="5">
    <source>
        <dbReference type="Proteomes" id="UP000078512"/>
    </source>
</evidence>
<feature type="compositionally biased region" description="Polar residues" evidence="2">
    <location>
        <begin position="423"/>
        <end position="441"/>
    </location>
</feature>
<name>A0A197KGZ4_9FUNG</name>
<feature type="compositionally biased region" description="Basic residues" evidence="2">
    <location>
        <begin position="608"/>
        <end position="618"/>
    </location>
</feature>